<dbReference type="GO" id="GO:0018104">
    <property type="term" value="P:peptidoglycan-protein cross-linking"/>
    <property type="evidence" value="ECO:0007669"/>
    <property type="project" value="TreeGrafter"/>
</dbReference>
<dbReference type="Proteomes" id="UP000008888">
    <property type="component" value="Chromosome"/>
</dbReference>
<dbReference type="UniPathway" id="UPA00219"/>
<dbReference type="HOGENOM" id="CLU_042399_3_1_6"/>
<dbReference type="SUPFAM" id="SSF141523">
    <property type="entry name" value="L,D-transpeptidase catalytic domain-like"/>
    <property type="match status" value="1"/>
</dbReference>
<dbReference type="KEGG" id="mmt:Metme_2381"/>
<dbReference type="Pfam" id="PF03734">
    <property type="entry name" value="YkuD"/>
    <property type="match status" value="1"/>
</dbReference>
<dbReference type="EMBL" id="CP002738">
    <property type="protein sequence ID" value="AEG00781.1"/>
    <property type="molecule type" value="Genomic_DNA"/>
</dbReference>
<proteinExistence type="inferred from homology"/>
<evidence type="ECO:0000256" key="2">
    <source>
        <dbReference type="ARBA" id="ARBA00005992"/>
    </source>
</evidence>
<accession>F9ZVX7</accession>
<dbReference type="GO" id="GO:0071555">
    <property type="term" value="P:cell wall organization"/>
    <property type="evidence" value="ECO:0007669"/>
    <property type="project" value="UniProtKB-UniRule"/>
</dbReference>
<keyword evidence="7 9" id="KW-0573">Peptidoglycan synthesis</keyword>
<dbReference type="RefSeq" id="WP_013819021.1">
    <property type="nucleotide sequence ID" value="NC_015572.1"/>
</dbReference>
<dbReference type="OrthoDB" id="9787225at2"/>
<dbReference type="GO" id="GO:0008360">
    <property type="term" value="P:regulation of cell shape"/>
    <property type="evidence" value="ECO:0007669"/>
    <property type="project" value="UniProtKB-UniRule"/>
</dbReference>
<evidence type="ECO:0000313" key="11">
    <source>
        <dbReference type="EMBL" id="AEG00781.1"/>
    </source>
</evidence>
<keyword evidence="6 9" id="KW-0133">Cell shape</keyword>
<dbReference type="GO" id="GO:0016757">
    <property type="term" value="F:glycosyltransferase activity"/>
    <property type="evidence" value="ECO:0007669"/>
    <property type="project" value="UniProtKB-KW"/>
</dbReference>
<dbReference type="InterPro" id="IPR050979">
    <property type="entry name" value="LD-transpeptidase"/>
</dbReference>
<dbReference type="eggNOG" id="COG1376">
    <property type="taxonomic scope" value="Bacteria"/>
</dbReference>
<keyword evidence="4" id="KW-0808">Transferase</keyword>
<reference key="2">
    <citation type="submission" date="2011-05" db="EMBL/GenBank/DDBJ databases">
        <title>Complete genome sequence of the aerobic marine methanotroph Methylomonas methanica MC09.</title>
        <authorList>
            <person name="Boden R."/>
            <person name="Cunliffe M."/>
            <person name="Scanlan J."/>
            <person name="Moussard H."/>
            <person name="Kits K.D."/>
            <person name="Klotz M."/>
            <person name="Jetten M."/>
            <person name="Vuilleumier S."/>
            <person name="Han J."/>
            <person name="Peters L."/>
            <person name="Mikhailova N."/>
            <person name="Teshima H."/>
            <person name="Tapia R."/>
            <person name="Kyrpides N."/>
            <person name="Ivanova N."/>
            <person name="Pagani I."/>
            <person name="Cheng J.-F."/>
            <person name="Goodwin L."/>
            <person name="Han C."/>
            <person name="Hauser L."/>
            <person name="Land M."/>
            <person name="Lapidus A."/>
            <person name="Lucas S."/>
            <person name="Pitluck S."/>
            <person name="Woyke T."/>
            <person name="Stein L.Y."/>
            <person name="Murrell C."/>
        </authorList>
    </citation>
    <scope>NUCLEOTIDE SEQUENCE</scope>
    <source>
        <strain>MC09</strain>
    </source>
</reference>
<dbReference type="GO" id="GO:0071972">
    <property type="term" value="F:peptidoglycan L,D-transpeptidase activity"/>
    <property type="evidence" value="ECO:0007669"/>
    <property type="project" value="TreeGrafter"/>
</dbReference>
<evidence type="ECO:0000256" key="6">
    <source>
        <dbReference type="ARBA" id="ARBA00022960"/>
    </source>
</evidence>
<sequence>MSRSLDICLARQQLTLLEKDRVLKCYPVSTAKNGPGQLKGSECTPTGRHKIRAKIGAGVPINSVFIGRRLTGEIYSPQSSAAQPQRDWILSRILWLGGLEPGLNRYGEVDTTWRYIYIHGCPDELMQGVPASHGCIRMRNTDIIELFDSVEAGCPVFIHE</sequence>
<feature type="active site" description="Nucleophile" evidence="9">
    <location>
        <position position="135"/>
    </location>
</feature>
<dbReference type="PANTHER" id="PTHR30582:SF24">
    <property type="entry name" value="L,D-TRANSPEPTIDASE ERFK_SRFK-RELATED"/>
    <property type="match status" value="1"/>
</dbReference>
<dbReference type="Gene3D" id="2.40.440.10">
    <property type="entry name" value="L,D-transpeptidase catalytic domain-like"/>
    <property type="match status" value="1"/>
</dbReference>
<organism evidence="11 12">
    <name type="scientific">Methylomonas methanica (strain DSM 25384 / MC09)</name>
    <dbReference type="NCBI Taxonomy" id="857087"/>
    <lineage>
        <taxon>Bacteria</taxon>
        <taxon>Pseudomonadati</taxon>
        <taxon>Pseudomonadota</taxon>
        <taxon>Gammaproteobacteria</taxon>
        <taxon>Methylococcales</taxon>
        <taxon>Methylococcaceae</taxon>
        <taxon>Methylomonas</taxon>
    </lineage>
</organism>
<dbReference type="InterPro" id="IPR038063">
    <property type="entry name" value="Transpep_catalytic_dom"/>
</dbReference>
<feature type="active site" description="Proton donor/acceptor" evidence="9">
    <location>
        <position position="119"/>
    </location>
</feature>
<keyword evidence="3" id="KW-0328">Glycosyltransferase</keyword>
<evidence type="ECO:0000256" key="7">
    <source>
        <dbReference type="ARBA" id="ARBA00022984"/>
    </source>
</evidence>
<dbReference type="PROSITE" id="PS52029">
    <property type="entry name" value="LD_TPASE"/>
    <property type="match status" value="1"/>
</dbReference>
<evidence type="ECO:0000256" key="9">
    <source>
        <dbReference type="PROSITE-ProRule" id="PRU01373"/>
    </source>
</evidence>
<comment type="pathway">
    <text evidence="1 9">Cell wall biogenesis; peptidoglycan biosynthesis.</text>
</comment>
<dbReference type="GO" id="GO:0005576">
    <property type="term" value="C:extracellular region"/>
    <property type="evidence" value="ECO:0007669"/>
    <property type="project" value="TreeGrafter"/>
</dbReference>
<comment type="similarity">
    <text evidence="2">Belongs to the YkuD family.</text>
</comment>
<dbReference type="AlphaFoldDB" id="F9ZVX7"/>
<evidence type="ECO:0000259" key="10">
    <source>
        <dbReference type="PROSITE" id="PS52029"/>
    </source>
</evidence>
<gene>
    <name evidence="11" type="ordered locus">Metme_2381</name>
</gene>
<dbReference type="InterPro" id="IPR005490">
    <property type="entry name" value="LD_TPept_cat_dom"/>
</dbReference>
<reference evidence="11 12" key="1">
    <citation type="journal article" date="2011" name="J. Bacteriol.">
        <title>Complete Genome Sequence of the Aerobic Marine Methanotroph Methylomonas methanica MC09.</title>
        <authorList>
            <person name="Boden R."/>
            <person name="Cunliffe M."/>
            <person name="Scanlan J."/>
            <person name="Moussard H."/>
            <person name="Kits K.D."/>
            <person name="Klotz M.G."/>
            <person name="Jetten M.S."/>
            <person name="Vuilleumier S."/>
            <person name="Han J."/>
            <person name="Peters L."/>
            <person name="Mikhailova N."/>
            <person name="Teshima H."/>
            <person name="Tapia R."/>
            <person name="Kyrpides N."/>
            <person name="Ivanova N."/>
            <person name="Pagani I."/>
            <person name="Cheng J.F."/>
            <person name="Goodwin L."/>
            <person name="Han C."/>
            <person name="Hauser L."/>
            <person name="Land M.L."/>
            <person name="Lapidus A."/>
            <person name="Lucas S."/>
            <person name="Pitluck S."/>
            <person name="Woyke T."/>
            <person name="Stein L."/>
            <person name="Murrell J.C."/>
        </authorList>
    </citation>
    <scope>NUCLEOTIDE SEQUENCE [LARGE SCALE GENOMIC DNA]</scope>
    <source>
        <strain evidence="11 12">MC09</strain>
    </source>
</reference>
<dbReference type="PANTHER" id="PTHR30582">
    <property type="entry name" value="L,D-TRANSPEPTIDASE"/>
    <property type="match status" value="1"/>
</dbReference>
<evidence type="ECO:0000256" key="3">
    <source>
        <dbReference type="ARBA" id="ARBA00022676"/>
    </source>
</evidence>
<name>F9ZVX7_METMM</name>
<evidence type="ECO:0000256" key="4">
    <source>
        <dbReference type="ARBA" id="ARBA00022679"/>
    </source>
</evidence>
<dbReference type="CDD" id="cd16913">
    <property type="entry name" value="YkuD_like"/>
    <property type="match status" value="1"/>
</dbReference>
<keyword evidence="5" id="KW-0378">Hydrolase</keyword>
<evidence type="ECO:0000313" key="12">
    <source>
        <dbReference type="Proteomes" id="UP000008888"/>
    </source>
</evidence>
<dbReference type="STRING" id="857087.Metme_2381"/>
<evidence type="ECO:0000256" key="5">
    <source>
        <dbReference type="ARBA" id="ARBA00022801"/>
    </source>
</evidence>
<feature type="domain" description="L,D-TPase catalytic" evidence="10">
    <location>
        <begin position="3"/>
        <end position="159"/>
    </location>
</feature>
<keyword evidence="12" id="KW-1185">Reference proteome</keyword>
<evidence type="ECO:0000256" key="1">
    <source>
        <dbReference type="ARBA" id="ARBA00004752"/>
    </source>
</evidence>
<evidence type="ECO:0000256" key="8">
    <source>
        <dbReference type="ARBA" id="ARBA00023316"/>
    </source>
</evidence>
<keyword evidence="8 9" id="KW-0961">Cell wall biogenesis/degradation</keyword>
<reference evidence="12" key="3">
    <citation type="submission" date="2011-05" db="EMBL/GenBank/DDBJ databases">
        <title>Complete sequence of Methylomonas methanica MC09.</title>
        <authorList>
            <consortium name="US DOE Joint Genome Institute"/>
            <person name="Lucas S."/>
            <person name="Han J."/>
            <person name="Lapidus A."/>
            <person name="Cheng J.-F."/>
            <person name="Goodwin L."/>
            <person name="Pitluck S."/>
            <person name="Peters L."/>
            <person name="Mikhailova N."/>
            <person name="Teshima H."/>
            <person name="Han C."/>
            <person name="Tapia R."/>
            <person name="Land M."/>
            <person name="Hauser L."/>
            <person name="Kyrpides N."/>
            <person name="Ivanova N."/>
            <person name="Pagani I."/>
            <person name="Stein L."/>
            <person name="Woyke T."/>
        </authorList>
    </citation>
    <scope>NUCLEOTIDE SEQUENCE [LARGE SCALE GENOMIC DNA]</scope>
    <source>
        <strain evidence="12">MC09</strain>
    </source>
</reference>
<protein>
    <submittedName>
        <fullName evidence="11">ErfK/YbiS/YcfS/YnhG family protein</fullName>
    </submittedName>
</protein>